<dbReference type="InterPro" id="IPR018289">
    <property type="entry name" value="MULE_transposase_dom"/>
</dbReference>
<comment type="caution">
    <text evidence="2">The sequence shown here is derived from an EMBL/GenBank/DDBJ whole genome shotgun (WGS) entry which is preliminary data.</text>
</comment>
<accession>A0ABD1Q4V3</accession>
<dbReference type="AlphaFoldDB" id="A0ABD1Q4V3"/>
<dbReference type="PANTHER" id="PTHR31973:SF187">
    <property type="entry name" value="MUTATOR TRANSPOSASE MUDRA PROTEIN"/>
    <property type="match status" value="1"/>
</dbReference>
<dbReference type="PANTHER" id="PTHR31973">
    <property type="entry name" value="POLYPROTEIN, PUTATIVE-RELATED"/>
    <property type="match status" value="1"/>
</dbReference>
<dbReference type="EMBL" id="JBFOLK010000012">
    <property type="protein sequence ID" value="KAL2471215.1"/>
    <property type="molecule type" value="Genomic_DNA"/>
</dbReference>
<feature type="domain" description="MULE transposase" evidence="1">
    <location>
        <begin position="29"/>
        <end position="79"/>
    </location>
</feature>
<protein>
    <recommendedName>
        <fullName evidence="1">MULE transposase domain-containing protein</fullName>
    </recommendedName>
</protein>
<sequence>MVGDVREFRRMYICLGALKKGFRSGCRRVIGLDGCFLKGENGGHMLTAVGIDANNRMYPLAYAVVESENSSIWKWFLDIYLMMWELVTVMAGHSLATNKGFSGRVGVVL</sequence>
<evidence type="ECO:0000313" key="2">
    <source>
        <dbReference type="EMBL" id="KAL2471215.1"/>
    </source>
</evidence>
<reference evidence="3" key="1">
    <citation type="submission" date="2024-07" db="EMBL/GenBank/DDBJ databases">
        <title>Two chromosome-level genome assemblies of Korean endemic species Abeliophyllum distichum and Forsythia ovata (Oleaceae).</title>
        <authorList>
            <person name="Jang H."/>
        </authorList>
    </citation>
    <scope>NUCLEOTIDE SEQUENCE [LARGE SCALE GENOMIC DNA]</scope>
</reference>
<organism evidence="2 3">
    <name type="scientific">Abeliophyllum distichum</name>
    <dbReference type="NCBI Taxonomy" id="126358"/>
    <lineage>
        <taxon>Eukaryota</taxon>
        <taxon>Viridiplantae</taxon>
        <taxon>Streptophyta</taxon>
        <taxon>Embryophyta</taxon>
        <taxon>Tracheophyta</taxon>
        <taxon>Spermatophyta</taxon>
        <taxon>Magnoliopsida</taxon>
        <taxon>eudicotyledons</taxon>
        <taxon>Gunneridae</taxon>
        <taxon>Pentapetalae</taxon>
        <taxon>asterids</taxon>
        <taxon>lamiids</taxon>
        <taxon>Lamiales</taxon>
        <taxon>Oleaceae</taxon>
        <taxon>Forsythieae</taxon>
        <taxon>Abeliophyllum</taxon>
    </lineage>
</organism>
<evidence type="ECO:0000313" key="3">
    <source>
        <dbReference type="Proteomes" id="UP001604336"/>
    </source>
</evidence>
<name>A0ABD1Q4V3_9LAMI</name>
<dbReference type="Proteomes" id="UP001604336">
    <property type="component" value="Unassembled WGS sequence"/>
</dbReference>
<keyword evidence="3" id="KW-1185">Reference proteome</keyword>
<gene>
    <name evidence="2" type="ORF">Adt_39351</name>
</gene>
<evidence type="ECO:0000259" key="1">
    <source>
        <dbReference type="Pfam" id="PF10551"/>
    </source>
</evidence>
<proteinExistence type="predicted"/>
<dbReference type="Pfam" id="PF10551">
    <property type="entry name" value="MULE"/>
    <property type="match status" value="1"/>
</dbReference>